<dbReference type="EMBL" id="JACASF010000004">
    <property type="protein sequence ID" value="KAF6480758.1"/>
    <property type="molecule type" value="Genomic_DNA"/>
</dbReference>
<dbReference type="AlphaFoldDB" id="A0A7J8I8X8"/>
<gene>
    <name evidence="2" type="ORF">HJG59_010599</name>
</gene>
<feature type="compositionally biased region" description="Gly residues" evidence="1">
    <location>
        <begin position="1"/>
        <end position="10"/>
    </location>
</feature>
<feature type="region of interest" description="Disordered" evidence="1">
    <location>
        <begin position="1"/>
        <end position="40"/>
    </location>
</feature>
<dbReference type="InParanoid" id="A0A7J8I8X8"/>
<evidence type="ECO:0000313" key="3">
    <source>
        <dbReference type="Proteomes" id="UP000550707"/>
    </source>
</evidence>
<reference evidence="2 3" key="1">
    <citation type="journal article" date="2020" name="Nature">
        <title>Six reference-quality genomes reveal evolution of bat adaptations.</title>
        <authorList>
            <person name="Jebb D."/>
            <person name="Huang Z."/>
            <person name="Pippel M."/>
            <person name="Hughes G.M."/>
            <person name="Lavrichenko K."/>
            <person name="Devanna P."/>
            <person name="Winkler S."/>
            <person name="Jermiin L.S."/>
            <person name="Skirmuntt E.C."/>
            <person name="Katzourakis A."/>
            <person name="Burkitt-Gray L."/>
            <person name="Ray D.A."/>
            <person name="Sullivan K.A.M."/>
            <person name="Roscito J.G."/>
            <person name="Kirilenko B.M."/>
            <person name="Davalos L.M."/>
            <person name="Corthals A.P."/>
            <person name="Power M.L."/>
            <person name="Jones G."/>
            <person name="Ransome R.D."/>
            <person name="Dechmann D.K.N."/>
            <person name="Locatelli A.G."/>
            <person name="Puechmaille S.J."/>
            <person name="Fedrigo O."/>
            <person name="Jarvis E.D."/>
            <person name="Hiller M."/>
            <person name="Vernes S.C."/>
            <person name="Myers E.W."/>
            <person name="Teeling E.C."/>
        </authorList>
    </citation>
    <scope>NUCLEOTIDE SEQUENCE [LARGE SCALE GENOMIC DNA]</scope>
    <source>
        <strain evidence="2">MMolMol1</strain>
        <tissue evidence="2">Muscle</tissue>
    </source>
</reference>
<evidence type="ECO:0000256" key="1">
    <source>
        <dbReference type="SAM" id="MobiDB-lite"/>
    </source>
</evidence>
<evidence type="ECO:0000313" key="2">
    <source>
        <dbReference type="EMBL" id="KAF6480758.1"/>
    </source>
</evidence>
<accession>A0A7J8I8X8</accession>
<sequence>MALCGNGVGLEPGKQWPQVQPAPGRSALPQPCAGTRRPAVGSEARGGIMVTLRLSEGLGGRAGGGEHPVKVGMDCGPLWLRDAVMSSSWTAARGSPSISSSPGSPLSWKELVPQETRAVPPGAACPQQNGHEEEGALNERGRENVEKFPSLHPPV</sequence>
<protein>
    <submittedName>
        <fullName evidence="2">Uncharacterized protein</fullName>
    </submittedName>
</protein>
<feature type="region of interest" description="Disordered" evidence="1">
    <location>
        <begin position="113"/>
        <end position="155"/>
    </location>
</feature>
<feature type="compositionally biased region" description="Basic and acidic residues" evidence="1">
    <location>
        <begin position="130"/>
        <end position="146"/>
    </location>
</feature>
<dbReference type="Proteomes" id="UP000550707">
    <property type="component" value="Unassembled WGS sequence"/>
</dbReference>
<comment type="caution">
    <text evidence="2">The sequence shown here is derived from an EMBL/GenBank/DDBJ whole genome shotgun (WGS) entry which is preliminary data.</text>
</comment>
<keyword evidence="3" id="KW-1185">Reference proteome</keyword>
<name>A0A7J8I8X8_MOLMO</name>
<proteinExistence type="predicted"/>
<organism evidence="2 3">
    <name type="scientific">Molossus molossus</name>
    <name type="common">Pallas' mastiff bat</name>
    <name type="synonym">Vespertilio molossus</name>
    <dbReference type="NCBI Taxonomy" id="27622"/>
    <lineage>
        <taxon>Eukaryota</taxon>
        <taxon>Metazoa</taxon>
        <taxon>Chordata</taxon>
        <taxon>Craniata</taxon>
        <taxon>Vertebrata</taxon>
        <taxon>Euteleostomi</taxon>
        <taxon>Mammalia</taxon>
        <taxon>Eutheria</taxon>
        <taxon>Laurasiatheria</taxon>
        <taxon>Chiroptera</taxon>
        <taxon>Yangochiroptera</taxon>
        <taxon>Molossidae</taxon>
        <taxon>Molossus</taxon>
    </lineage>
</organism>